<dbReference type="Gene3D" id="3.30.70.1290">
    <property type="entry name" value="Transposase IS200-like"/>
    <property type="match status" value="1"/>
</dbReference>
<organism evidence="2 3">
    <name type="scientific">Catenibacterium faecis</name>
    <dbReference type="NCBI Taxonomy" id="2764323"/>
    <lineage>
        <taxon>Bacteria</taxon>
        <taxon>Bacillati</taxon>
        <taxon>Bacillota</taxon>
        <taxon>Erysipelotrichia</taxon>
        <taxon>Erysipelotrichales</taxon>
        <taxon>Coprobacillaceae</taxon>
        <taxon>Catenibacterium</taxon>
    </lineage>
</organism>
<accession>A0ABR7KC73</accession>
<dbReference type="RefSeq" id="WP_187012546.1">
    <property type="nucleotide sequence ID" value="NZ_JACRWG010000037.1"/>
</dbReference>
<dbReference type="InterPro" id="IPR002686">
    <property type="entry name" value="Transposase_17"/>
</dbReference>
<protein>
    <submittedName>
        <fullName evidence="2">Transposase</fullName>
    </submittedName>
</protein>
<comment type="caution">
    <text evidence="2">The sequence shown here is derived from an EMBL/GenBank/DDBJ whole genome shotgun (WGS) entry which is preliminary data.</text>
</comment>
<evidence type="ECO:0000313" key="3">
    <source>
        <dbReference type="Proteomes" id="UP000603474"/>
    </source>
</evidence>
<evidence type="ECO:0000313" key="2">
    <source>
        <dbReference type="EMBL" id="MBC6010330.1"/>
    </source>
</evidence>
<dbReference type="EMBL" id="JACRWG010000037">
    <property type="protein sequence ID" value="MBC6010330.1"/>
    <property type="molecule type" value="Genomic_DNA"/>
</dbReference>
<gene>
    <name evidence="2" type="ORF">H8909_08750</name>
</gene>
<feature type="non-terminal residue" evidence="2">
    <location>
        <position position="576"/>
    </location>
</feature>
<dbReference type="Proteomes" id="UP000603474">
    <property type="component" value="Unassembled WGS sequence"/>
</dbReference>
<proteinExistence type="predicted"/>
<name>A0ABR7KC73_9FIRM</name>
<keyword evidence="3" id="KW-1185">Reference proteome</keyword>
<dbReference type="Pfam" id="PF01797">
    <property type="entry name" value="Y1_Tnp"/>
    <property type="match status" value="1"/>
</dbReference>
<feature type="domain" description="Transposase IS200-like" evidence="1">
    <location>
        <begin position="2"/>
        <end position="60"/>
    </location>
</feature>
<dbReference type="InterPro" id="IPR036515">
    <property type="entry name" value="Transposase_17_sf"/>
</dbReference>
<evidence type="ECO:0000259" key="1">
    <source>
        <dbReference type="Pfam" id="PF01797"/>
    </source>
</evidence>
<reference evidence="2 3" key="1">
    <citation type="submission" date="2020-08" db="EMBL/GenBank/DDBJ databases">
        <authorList>
            <person name="Liu C."/>
            <person name="Sun Q."/>
        </authorList>
    </citation>
    <scope>NUCLEOTIDE SEQUENCE [LARGE SCALE GENOMIC DNA]</scope>
    <source>
        <strain evidence="2 3">NSJ-22</strain>
    </source>
</reference>
<dbReference type="SUPFAM" id="SSF143422">
    <property type="entry name" value="Transposase IS200-like"/>
    <property type="match status" value="1"/>
</dbReference>
<sequence length="576" mass="66722">MKPDHVHVFVDVPQTAASFDVAGTFKDMSAIELFKAFPQLIQFYAGYCVLWSRGYFVSTVIKIILRSRKMMTDKEHKKLLKQFHKSSDRHILAVETDMPYSDVLKVVALSDKIRKAGNELVGLMRKNYDQLMRTKRYRKLLFLYGNSKDKAKRKTYAKQLNEMQKAYNITWEYCRTSMIPIGKKYGVDAVFALTKAEDIWRGIEKCLYGNGNAIHFARYGELPCIRAKQINRGIPISVTDNKLHFKLGRMVFGIQINDRFQQDEADTVLSYLAESEILDDRAVNTLIKDGCCIDTYRPCYATLVPKMIRGKYRVYLHLTIEGKAKPKYDRHGSPRHKYGKGMIGADIGTQTVAYTSDTEVGLKNLSERGSSIQTSERKERLLHRAMDRSRRATNPQNYNDDGTVKKGRKTWIYSNHYKKLKTKYSELCRINAINRQLAINEDANHLRSLGDVFITEPKNAGKLMRRAKETTVNSKGKFNRKKRFGKSIKNRCPSGFQSAVEQKFKVSGGIYIEVSNDYRASQYDHTIDDYIKKKLSDRMYKLQDGTEVQRDWYSSFLLYCYDYRTKNIDKNKCISE</sequence>